<reference evidence="1 2" key="1">
    <citation type="submission" date="2018-12" db="EMBL/GenBank/DDBJ databases">
        <authorList>
            <consortium name="Pathogen Informatics"/>
        </authorList>
    </citation>
    <scope>NUCLEOTIDE SEQUENCE [LARGE SCALE GENOMIC DNA]</scope>
    <source>
        <strain evidence="1 2">NCTC11432</strain>
    </source>
</reference>
<sequence>MSENSVKEKSLQLSKENKIKFNLSSLIRIKDLYQLFEEEIKDDDYDYSQRFKNGSEQLTEFADYVFSRVFTGNGLDLSDIERFNALDGLAPEDDEYSSYQAAIAVNIVLIATNIIKIAKGEEAKIKSTIDYTLDVINNLKSEEFFTNNPDGDDDEGEEYLEQFYDQEISAEDKLINSIDNISQNDFISFNEENMIN</sequence>
<dbReference type="RefSeq" id="WP_002980077.1">
    <property type="nucleotide sequence ID" value="NZ_CP068486.1"/>
</dbReference>
<accession>A0A3S4NRC8</accession>
<dbReference type="AlphaFoldDB" id="A0A3S4NRC8"/>
<dbReference type="Proteomes" id="UP000279227">
    <property type="component" value="Chromosome"/>
</dbReference>
<evidence type="ECO:0000313" key="1">
    <source>
        <dbReference type="EMBL" id="VEE04667.1"/>
    </source>
</evidence>
<organism evidence="1 2">
    <name type="scientific">Chryseobacterium gleum</name>
    <name type="common">Flavobacterium gleum</name>
    <dbReference type="NCBI Taxonomy" id="250"/>
    <lineage>
        <taxon>Bacteria</taxon>
        <taxon>Pseudomonadati</taxon>
        <taxon>Bacteroidota</taxon>
        <taxon>Flavobacteriia</taxon>
        <taxon>Flavobacteriales</taxon>
        <taxon>Weeksellaceae</taxon>
        <taxon>Chryseobacterium group</taxon>
        <taxon>Chryseobacterium</taxon>
    </lineage>
</organism>
<proteinExistence type="predicted"/>
<dbReference type="InterPro" id="IPR023381">
    <property type="entry name" value="YP001051499.1-like_dom_sf"/>
</dbReference>
<dbReference type="KEGG" id="cgle:NCTC11432_00239"/>
<dbReference type="GeneID" id="93022580"/>
<gene>
    <name evidence="1" type="ORF">NCTC11432_00239</name>
</gene>
<evidence type="ECO:0000313" key="2">
    <source>
        <dbReference type="Proteomes" id="UP000279227"/>
    </source>
</evidence>
<dbReference type="EMBL" id="LR134289">
    <property type="protein sequence ID" value="VEE04667.1"/>
    <property type="molecule type" value="Genomic_DNA"/>
</dbReference>
<protein>
    <submittedName>
        <fullName evidence="1">Uncharacterized protein</fullName>
    </submittedName>
</protein>
<name>A0A3S4NRC8_CHRGE</name>
<dbReference type="STRING" id="525257.HMPREF0204_14242"/>
<dbReference type="Gene3D" id="1.20.1590.10">
    <property type="entry name" value="YP_001051499.1 domain like"/>
    <property type="match status" value="1"/>
</dbReference>
<dbReference type="OrthoDB" id="1255779at2"/>